<evidence type="ECO:0000313" key="5">
    <source>
        <dbReference type="EMBL" id="MFC7287457.1"/>
    </source>
</evidence>
<protein>
    <submittedName>
        <fullName evidence="5">Ankyrin repeat domain-containing protein</fullName>
    </submittedName>
</protein>
<proteinExistence type="predicted"/>
<dbReference type="PANTHER" id="PTHR24171">
    <property type="entry name" value="ANKYRIN REPEAT DOMAIN-CONTAINING PROTEIN 39-RELATED"/>
    <property type="match status" value="1"/>
</dbReference>
<keyword evidence="6" id="KW-1185">Reference proteome</keyword>
<reference evidence="6" key="1">
    <citation type="journal article" date="2019" name="Int. J. Syst. Evol. Microbiol.">
        <title>The Global Catalogue of Microorganisms (GCM) 10K type strain sequencing project: providing services to taxonomists for standard genome sequencing and annotation.</title>
        <authorList>
            <consortium name="The Broad Institute Genomics Platform"/>
            <consortium name="The Broad Institute Genome Sequencing Center for Infectious Disease"/>
            <person name="Wu L."/>
            <person name="Ma J."/>
        </authorList>
    </citation>
    <scope>NUCLEOTIDE SEQUENCE [LARGE SCALE GENOMIC DNA]</scope>
    <source>
        <strain evidence="6">KACC 12508</strain>
    </source>
</reference>
<evidence type="ECO:0000256" key="1">
    <source>
        <dbReference type="ARBA" id="ARBA00022737"/>
    </source>
</evidence>
<feature type="chain" id="PRO_5046086277" evidence="4">
    <location>
        <begin position="23"/>
        <end position="219"/>
    </location>
</feature>
<dbReference type="PROSITE" id="PS50297">
    <property type="entry name" value="ANK_REP_REGION"/>
    <property type="match status" value="3"/>
</dbReference>
<evidence type="ECO:0000256" key="3">
    <source>
        <dbReference type="PROSITE-ProRule" id="PRU00023"/>
    </source>
</evidence>
<comment type="caution">
    <text evidence="5">The sequence shown here is derived from an EMBL/GenBank/DDBJ whole genome shotgun (WGS) entry which is preliminary data.</text>
</comment>
<keyword evidence="2 3" id="KW-0040">ANK repeat</keyword>
<name>A0ABW2I8Z8_9BURK</name>
<feature type="repeat" description="ANK" evidence="3">
    <location>
        <begin position="56"/>
        <end position="88"/>
    </location>
</feature>
<dbReference type="RefSeq" id="WP_382270587.1">
    <property type="nucleotide sequence ID" value="NZ_JBHTBU010000001.1"/>
</dbReference>
<keyword evidence="1" id="KW-0677">Repeat</keyword>
<feature type="repeat" description="ANK" evidence="3">
    <location>
        <begin position="89"/>
        <end position="121"/>
    </location>
</feature>
<accession>A0ABW2I8Z8</accession>
<keyword evidence="4" id="KW-0732">Signal</keyword>
<evidence type="ECO:0000256" key="2">
    <source>
        <dbReference type="ARBA" id="ARBA00023043"/>
    </source>
</evidence>
<dbReference type="Proteomes" id="UP001596542">
    <property type="component" value="Unassembled WGS sequence"/>
</dbReference>
<dbReference type="EMBL" id="JBHTBU010000001">
    <property type="protein sequence ID" value="MFC7287457.1"/>
    <property type="molecule type" value="Genomic_DNA"/>
</dbReference>
<dbReference type="PROSITE" id="PS50088">
    <property type="entry name" value="ANK_REPEAT"/>
    <property type="match status" value="5"/>
</dbReference>
<evidence type="ECO:0000313" key="6">
    <source>
        <dbReference type="Proteomes" id="UP001596542"/>
    </source>
</evidence>
<dbReference type="PRINTS" id="PR01415">
    <property type="entry name" value="ANKYRIN"/>
</dbReference>
<evidence type="ECO:0000256" key="4">
    <source>
        <dbReference type="SAM" id="SignalP"/>
    </source>
</evidence>
<dbReference type="SMART" id="SM00248">
    <property type="entry name" value="ANK"/>
    <property type="match status" value="6"/>
</dbReference>
<dbReference type="Pfam" id="PF12796">
    <property type="entry name" value="Ank_2"/>
    <property type="match status" value="2"/>
</dbReference>
<sequence length="219" mass="23430">MLKRFLSLILLACTMLVLPVHATPLLQAVATNDLDAVQNILKDPAKRALLESRDELGRTPLLLATDHNRIAIARALIAAGANVNAKDSRQDSPYLLAGAQGRLEILKMTLAHGADLGSTNRYGGTALIPAAERGYVAVVRTLIDAGVKVDHVNRLGWTALLEAIILSDGGTRHQEIVRMLIAAGADVNLADKDGVTPLQHALRRNYTAMTTMLRSAGAH</sequence>
<dbReference type="InterPro" id="IPR036770">
    <property type="entry name" value="Ankyrin_rpt-contain_sf"/>
</dbReference>
<dbReference type="Gene3D" id="1.25.40.20">
    <property type="entry name" value="Ankyrin repeat-containing domain"/>
    <property type="match status" value="1"/>
</dbReference>
<organism evidence="5 6">
    <name type="scientific">Herminiimonas glaciei</name>
    <dbReference type="NCBI Taxonomy" id="523788"/>
    <lineage>
        <taxon>Bacteria</taxon>
        <taxon>Pseudomonadati</taxon>
        <taxon>Pseudomonadota</taxon>
        <taxon>Betaproteobacteria</taxon>
        <taxon>Burkholderiales</taxon>
        <taxon>Oxalobacteraceae</taxon>
        <taxon>Herminiimonas</taxon>
    </lineage>
</organism>
<dbReference type="InterPro" id="IPR002110">
    <property type="entry name" value="Ankyrin_rpt"/>
</dbReference>
<gene>
    <name evidence="5" type="ORF">ACFQPC_05340</name>
</gene>
<feature type="repeat" description="ANK" evidence="3">
    <location>
        <begin position="122"/>
        <end position="154"/>
    </location>
</feature>
<feature type="repeat" description="ANK" evidence="3">
    <location>
        <begin position="193"/>
        <end position="219"/>
    </location>
</feature>
<feature type="signal peptide" evidence="4">
    <location>
        <begin position="1"/>
        <end position="22"/>
    </location>
</feature>
<dbReference type="SUPFAM" id="SSF48403">
    <property type="entry name" value="Ankyrin repeat"/>
    <property type="match status" value="1"/>
</dbReference>
<feature type="repeat" description="ANK" evidence="3">
    <location>
        <begin position="155"/>
        <end position="192"/>
    </location>
</feature>